<dbReference type="OrthoDB" id="5425892at2759"/>
<dbReference type="InParanoid" id="A0A2T3BBX0"/>
<reference evidence="2 3" key="1">
    <citation type="journal article" date="2018" name="New Phytol.">
        <title>Comparative genomics and transcriptomics depict ericoid mycorrhizal fungi as versatile saprotrophs and plant mutualists.</title>
        <authorList>
            <person name="Martino E."/>
            <person name="Morin E."/>
            <person name="Grelet G.A."/>
            <person name="Kuo A."/>
            <person name="Kohler A."/>
            <person name="Daghino S."/>
            <person name="Barry K.W."/>
            <person name="Cichocki N."/>
            <person name="Clum A."/>
            <person name="Dockter R.B."/>
            <person name="Hainaut M."/>
            <person name="Kuo R.C."/>
            <person name="LaButti K."/>
            <person name="Lindahl B.D."/>
            <person name="Lindquist E.A."/>
            <person name="Lipzen A."/>
            <person name="Khouja H.R."/>
            <person name="Magnuson J."/>
            <person name="Murat C."/>
            <person name="Ohm R.A."/>
            <person name="Singer S.W."/>
            <person name="Spatafora J.W."/>
            <person name="Wang M."/>
            <person name="Veneault-Fourrey C."/>
            <person name="Henrissat B."/>
            <person name="Grigoriev I.V."/>
            <person name="Martin F.M."/>
            <person name="Perotto S."/>
        </authorList>
    </citation>
    <scope>NUCLEOTIDE SEQUENCE [LARGE SCALE GENOMIC DNA]</scope>
    <source>
        <strain evidence="2 3">ATCC 22711</strain>
    </source>
</reference>
<organism evidence="2 3">
    <name type="scientific">Amorphotheca resinae ATCC 22711</name>
    <dbReference type="NCBI Taxonomy" id="857342"/>
    <lineage>
        <taxon>Eukaryota</taxon>
        <taxon>Fungi</taxon>
        <taxon>Dikarya</taxon>
        <taxon>Ascomycota</taxon>
        <taxon>Pezizomycotina</taxon>
        <taxon>Leotiomycetes</taxon>
        <taxon>Helotiales</taxon>
        <taxon>Amorphothecaceae</taxon>
        <taxon>Amorphotheca</taxon>
    </lineage>
</organism>
<feature type="region of interest" description="Disordered" evidence="1">
    <location>
        <begin position="1"/>
        <end position="86"/>
    </location>
</feature>
<sequence length="113" mass="12396">MEARSTGPKVTPFSSEAPDHPDMPFRTASQNRGDAQQAASSYSTARPNAPAVQIPDGRKNSQGESLQSPTESWQPSFQRRQSWNQQDLKRQVYIGELDSGEGAGFTEGRSRKG</sequence>
<protein>
    <submittedName>
        <fullName evidence="2">Uncharacterized protein</fullName>
    </submittedName>
</protein>
<evidence type="ECO:0000256" key="1">
    <source>
        <dbReference type="SAM" id="MobiDB-lite"/>
    </source>
</evidence>
<proteinExistence type="predicted"/>
<name>A0A2T3BBX0_AMORE</name>
<gene>
    <name evidence="2" type="ORF">M430DRAFT_207102</name>
</gene>
<dbReference type="GeneID" id="36572433"/>
<dbReference type="EMBL" id="KZ679007">
    <property type="protein sequence ID" value="PSS25821.1"/>
    <property type="molecule type" value="Genomic_DNA"/>
</dbReference>
<keyword evidence="3" id="KW-1185">Reference proteome</keyword>
<dbReference type="AlphaFoldDB" id="A0A2T3BBX0"/>
<dbReference type="Proteomes" id="UP000241818">
    <property type="component" value="Unassembled WGS sequence"/>
</dbReference>
<feature type="compositionally biased region" description="Polar residues" evidence="1">
    <location>
        <begin position="62"/>
        <end position="86"/>
    </location>
</feature>
<dbReference type="RefSeq" id="XP_024724420.1">
    <property type="nucleotide sequence ID" value="XM_024864352.1"/>
</dbReference>
<evidence type="ECO:0000313" key="3">
    <source>
        <dbReference type="Proteomes" id="UP000241818"/>
    </source>
</evidence>
<accession>A0A2T3BBX0</accession>
<evidence type="ECO:0000313" key="2">
    <source>
        <dbReference type="EMBL" id="PSS25821.1"/>
    </source>
</evidence>
<feature type="compositionally biased region" description="Polar residues" evidence="1">
    <location>
        <begin position="27"/>
        <end position="46"/>
    </location>
</feature>